<dbReference type="EMBL" id="LAZR01008517">
    <property type="protein sequence ID" value="KKM78265.1"/>
    <property type="molecule type" value="Genomic_DNA"/>
</dbReference>
<dbReference type="SUPFAM" id="SSF88723">
    <property type="entry name" value="PIN domain-like"/>
    <property type="match status" value="1"/>
</dbReference>
<reference evidence="2" key="1">
    <citation type="journal article" date="2015" name="Nature">
        <title>Complex archaea that bridge the gap between prokaryotes and eukaryotes.</title>
        <authorList>
            <person name="Spang A."/>
            <person name="Saw J.H."/>
            <person name="Jorgensen S.L."/>
            <person name="Zaremba-Niedzwiedzka K."/>
            <person name="Martijn J."/>
            <person name="Lind A.E."/>
            <person name="van Eijk R."/>
            <person name="Schleper C."/>
            <person name="Guy L."/>
            <person name="Ettema T.J."/>
        </authorList>
    </citation>
    <scope>NUCLEOTIDE SEQUENCE</scope>
</reference>
<organism evidence="2">
    <name type="scientific">marine sediment metagenome</name>
    <dbReference type="NCBI Taxonomy" id="412755"/>
    <lineage>
        <taxon>unclassified sequences</taxon>
        <taxon>metagenomes</taxon>
        <taxon>ecological metagenomes</taxon>
    </lineage>
</organism>
<dbReference type="InterPro" id="IPR029060">
    <property type="entry name" value="PIN-like_dom_sf"/>
</dbReference>
<dbReference type="AlphaFoldDB" id="A0A0F9MNE8"/>
<dbReference type="PANTHER" id="PTHR38826">
    <property type="entry name" value="RIBONUCLEASE VAPC13"/>
    <property type="match status" value="1"/>
</dbReference>
<evidence type="ECO:0000259" key="1">
    <source>
        <dbReference type="Pfam" id="PF01850"/>
    </source>
</evidence>
<evidence type="ECO:0000313" key="2">
    <source>
        <dbReference type="EMBL" id="KKM78265.1"/>
    </source>
</evidence>
<name>A0A0F9MNE8_9ZZZZ</name>
<proteinExistence type="predicted"/>
<feature type="domain" description="PIN" evidence="1">
    <location>
        <begin position="4"/>
        <end position="126"/>
    </location>
</feature>
<dbReference type="PANTHER" id="PTHR38826:SF5">
    <property type="entry name" value="RIBONUCLEASE VAPC13"/>
    <property type="match status" value="1"/>
</dbReference>
<dbReference type="Gene3D" id="3.40.50.1010">
    <property type="entry name" value="5'-nuclease"/>
    <property type="match status" value="1"/>
</dbReference>
<dbReference type="InterPro" id="IPR002716">
    <property type="entry name" value="PIN_dom"/>
</dbReference>
<dbReference type="InterPro" id="IPR052106">
    <property type="entry name" value="PINc/VapC_TA"/>
</dbReference>
<sequence length="135" mass="15230">MRGIDSNILVYALNKDLPEHLPCKELLTSIVNGKELVSIPSIVFMECFHALVKAFKFKENEVKKRLIAIIDSKNINVLDISTSSILLGFEIAEKYITGGRDSLIAASLIENKIQEIYSHDTDFDKILLIKRIDPI</sequence>
<dbReference type="Pfam" id="PF01850">
    <property type="entry name" value="PIN"/>
    <property type="match status" value="1"/>
</dbReference>
<accession>A0A0F9MNE8</accession>
<protein>
    <recommendedName>
        <fullName evidence="1">PIN domain-containing protein</fullName>
    </recommendedName>
</protein>
<gene>
    <name evidence="2" type="ORF">LCGC14_1361700</name>
</gene>
<comment type="caution">
    <text evidence="2">The sequence shown here is derived from an EMBL/GenBank/DDBJ whole genome shotgun (WGS) entry which is preliminary data.</text>
</comment>